<dbReference type="Pfam" id="PF00085">
    <property type="entry name" value="Thioredoxin"/>
    <property type="match status" value="1"/>
</dbReference>
<reference evidence="11 12" key="1">
    <citation type="submission" date="2019-01" db="EMBL/GenBank/DDBJ databases">
        <title>RHIZO-ID as a novel technology for direct rhizobia identification.</title>
        <authorList>
            <person name="De Meyer S.E."/>
        </authorList>
    </citation>
    <scope>NUCLEOTIDE SEQUENCE [LARGE SCALE GENOMIC DNA]</scope>
    <source>
        <strain evidence="11 12">WSM448</strain>
    </source>
</reference>
<evidence type="ECO:0000313" key="11">
    <source>
        <dbReference type="EMBL" id="RWX21163.1"/>
    </source>
</evidence>
<dbReference type="CDD" id="cd02947">
    <property type="entry name" value="TRX_family"/>
    <property type="match status" value="1"/>
</dbReference>
<evidence type="ECO:0000256" key="8">
    <source>
        <dbReference type="PIRSR" id="PIRSR000077-1"/>
    </source>
</evidence>
<dbReference type="InterPro" id="IPR017937">
    <property type="entry name" value="Thioredoxin_CS"/>
</dbReference>
<feature type="domain" description="Thioredoxin" evidence="10">
    <location>
        <begin position="1"/>
        <end position="107"/>
    </location>
</feature>
<accession>A0A444HIB9</accession>
<dbReference type="Gene3D" id="3.40.30.10">
    <property type="entry name" value="Glutaredoxin"/>
    <property type="match status" value="1"/>
</dbReference>
<dbReference type="PROSITE" id="PS00194">
    <property type="entry name" value="THIOREDOXIN_1"/>
    <property type="match status" value="1"/>
</dbReference>
<feature type="active site" description="Nucleophile" evidence="8">
    <location>
        <position position="34"/>
    </location>
</feature>
<dbReference type="EMBL" id="SBHX01000121">
    <property type="protein sequence ID" value="RWX21163.1"/>
    <property type="molecule type" value="Genomic_DNA"/>
</dbReference>
<name>A0A444HIB9_RHILE</name>
<keyword evidence="3" id="KW-0249">Electron transport</keyword>
<gene>
    <name evidence="11" type="primary">trxA</name>
    <name evidence="11" type="ORF">EHI47_37140</name>
</gene>
<evidence type="ECO:0000256" key="2">
    <source>
        <dbReference type="ARBA" id="ARBA00022448"/>
    </source>
</evidence>
<protein>
    <recommendedName>
        <fullName evidence="6 7">Thioredoxin</fullName>
    </recommendedName>
</protein>
<evidence type="ECO:0000256" key="3">
    <source>
        <dbReference type="ARBA" id="ARBA00022982"/>
    </source>
</evidence>
<evidence type="ECO:0000256" key="7">
    <source>
        <dbReference type="PIRNR" id="PIRNR000077"/>
    </source>
</evidence>
<feature type="site" description="Deprotonates C-terminal active site Cys" evidence="8">
    <location>
        <position position="25"/>
    </location>
</feature>
<dbReference type="InterPro" id="IPR013766">
    <property type="entry name" value="Thioredoxin_domain"/>
</dbReference>
<dbReference type="RefSeq" id="WP_027690700.1">
    <property type="nucleotide sequence ID" value="NZ_CP121639.1"/>
</dbReference>
<feature type="site" description="Contributes to redox potential value" evidence="8">
    <location>
        <position position="32"/>
    </location>
</feature>
<dbReference type="GO" id="GO:0005737">
    <property type="term" value="C:cytoplasm"/>
    <property type="evidence" value="ECO:0007669"/>
    <property type="project" value="TreeGrafter"/>
</dbReference>
<dbReference type="Proteomes" id="UP000283817">
    <property type="component" value="Unassembled WGS sequence"/>
</dbReference>
<dbReference type="GO" id="GO:0015035">
    <property type="term" value="F:protein-disulfide reductase activity"/>
    <property type="evidence" value="ECO:0007669"/>
    <property type="project" value="UniProtKB-UniRule"/>
</dbReference>
<evidence type="ECO:0000256" key="4">
    <source>
        <dbReference type="ARBA" id="ARBA00023157"/>
    </source>
</evidence>
<comment type="similarity">
    <text evidence="1 7">Belongs to the thioredoxin family.</text>
</comment>
<keyword evidence="5 9" id="KW-0676">Redox-active center</keyword>
<dbReference type="PROSITE" id="PS51352">
    <property type="entry name" value="THIOREDOXIN_2"/>
    <property type="match status" value="1"/>
</dbReference>
<dbReference type="SUPFAM" id="SSF52833">
    <property type="entry name" value="Thioredoxin-like"/>
    <property type="match status" value="1"/>
</dbReference>
<dbReference type="NCBIfam" id="TIGR01068">
    <property type="entry name" value="thioredoxin"/>
    <property type="match status" value="1"/>
</dbReference>
<keyword evidence="4 9" id="KW-1015">Disulfide bond</keyword>
<sequence>MATVKVDINNFQSEVLESAEPVVVDFWAEWCGPCKMIAPSLEEIAVEMEGKVKVAKLNIDENPELAAQFGVRSIPTLAIFKGGEVADISVGAKPKTAILDWMYLELDISPMSG</sequence>
<feature type="disulfide bond" description="Redox-active" evidence="9">
    <location>
        <begin position="31"/>
        <end position="34"/>
    </location>
</feature>
<dbReference type="PANTHER" id="PTHR45663">
    <property type="entry name" value="GEO12009P1"/>
    <property type="match status" value="1"/>
</dbReference>
<dbReference type="InterPro" id="IPR036249">
    <property type="entry name" value="Thioredoxin-like_sf"/>
</dbReference>
<dbReference type="AlphaFoldDB" id="A0A444HIB9"/>
<comment type="caution">
    <text evidence="11">The sequence shown here is derived from an EMBL/GenBank/DDBJ whole genome shotgun (WGS) entry which is preliminary data.</text>
</comment>
<feature type="site" description="Contributes to redox potential value" evidence="8">
    <location>
        <position position="33"/>
    </location>
</feature>
<evidence type="ECO:0000256" key="6">
    <source>
        <dbReference type="NCBIfam" id="TIGR01068"/>
    </source>
</evidence>
<evidence type="ECO:0000259" key="10">
    <source>
        <dbReference type="PROSITE" id="PS51352"/>
    </source>
</evidence>
<dbReference type="PANTHER" id="PTHR45663:SF11">
    <property type="entry name" value="GEO12009P1"/>
    <property type="match status" value="1"/>
</dbReference>
<proteinExistence type="inferred from homology"/>
<dbReference type="PRINTS" id="PR00421">
    <property type="entry name" value="THIOREDOXIN"/>
</dbReference>
<dbReference type="InterPro" id="IPR005746">
    <property type="entry name" value="Thioredoxin"/>
</dbReference>
<evidence type="ECO:0000256" key="1">
    <source>
        <dbReference type="ARBA" id="ARBA00008987"/>
    </source>
</evidence>
<feature type="active site" description="Nucleophile" evidence="8">
    <location>
        <position position="31"/>
    </location>
</feature>
<dbReference type="FunFam" id="3.40.30.10:FF:000001">
    <property type="entry name" value="Thioredoxin"/>
    <property type="match status" value="1"/>
</dbReference>
<evidence type="ECO:0000313" key="12">
    <source>
        <dbReference type="Proteomes" id="UP000283817"/>
    </source>
</evidence>
<organism evidence="11 12">
    <name type="scientific">Rhizobium leguminosarum</name>
    <dbReference type="NCBI Taxonomy" id="384"/>
    <lineage>
        <taxon>Bacteria</taxon>
        <taxon>Pseudomonadati</taxon>
        <taxon>Pseudomonadota</taxon>
        <taxon>Alphaproteobacteria</taxon>
        <taxon>Hyphomicrobiales</taxon>
        <taxon>Rhizobiaceae</taxon>
        <taxon>Rhizobium/Agrobacterium group</taxon>
        <taxon>Rhizobium</taxon>
    </lineage>
</organism>
<dbReference type="PIRSF" id="PIRSF000077">
    <property type="entry name" value="Thioredoxin"/>
    <property type="match status" value="1"/>
</dbReference>
<evidence type="ECO:0000256" key="9">
    <source>
        <dbReference type="PIRSR" id="PIRSR000077-4"/>
    </source>
</evidence>
<evidence type="ECO:0000256" key="5">
    <source>
        <dbReference type="ARBA" id="ARBA00023284"/>
    </source>
</evidence>
<keyword evidence="2" id="KW-0813">Transport</keyword>